<protein>
    <submittedName>
        <fullName evidence="5">NitT/TauT family transport system ATP-binding protein</fullName>
    </submittedName>
</protein>
<dbReference type="GO" id="GO:0005524">
    <property type="term" value="F:ATP binding"/>
    <property type="evidence" value="ECO:0007669"/>
    <property type="project" value="UniProtKB-KW"/>
</dbReference>
<dbReference type="InterPro" id="IPR027417">
    <property type="entry name" value="P-loop_NTPase"/>
</dbReference>
<dbReference type="Gene3D" id="3.40.50.300">
    <property type="entry name" value="P-loop containing nucleotide triphosphate hydrolases"/>
    <property type="match status" value="1"/>
</dbReference>
<dbReference type="GO" id="GO:0016887">
    <property type="term" value="F:ATP hydrolysis activity"/>
    <property type="evidence" value="ECO:0007669"/>
    <property type="project" value="InterPro"/>
</dbReference>
<dbReference type="PANTHER" id="PTHR42788">
    <property type="entry name" value="TAURINE IMPORT ATP-BINDING PROTEIN-RELATED"/>
    <property type="match status" value="1"/>
</dbReference>
<dbReference type="InterPro" id="IPR003439">
    <property type="entry name" value="ABC_transporter-like_ATP-bd"/>
</dbReference>
<dbReference type="PROSITE" id="PS50893">
    <property type="entry name" value="ABC_TRANSPORTER_2"/>
    <property type="match status" value="1"/>
</dbReference>
<dbReference type="OrthoDB" id="9801958at2"/>
<gene>
    <name evidence="5" type="ORF">SAMN05216249_12022</name>
</gene>
<proteinExistence type="predicted"/>
<dbReference type="CDD" id="cd03293">
    <property type="entry name" value="ABC_NrtD_SsuB_transporters"/>
    <property type="match status" value="1"/>
</dbReference>
<dbReference type="PANTHER" id="PTHR42788:SF13">
    <property type="entry name" value="ALIPHATIC SULFONATES IMPORT ATP-BINDING PROTEIN SSUB"/>
    <property type="match status" value="1"/>
</dbReference>
<dbReference type="SMART" id="SM00382">
    <property type="entry name" value="AAA"/>
    <property type="match status" value="1"/>
</dbReference>
<dbReference type="RefSeq" id="WP_092874063.1">
    <property type="nucleotide sequence ID" value="NZ_FOJY01000020.1"/>
</dbReference>
<feature type="domain" description="ABC transporter" evidence="4">
    <location>
        <begin position="6"/>
        <end position="240"/>
    </location>
</feature>
<organism evidence="5 6">
    <name type="scientific">Acetitomaculum ruminis DSM 5522</name>
    <dbReference type="NCBI Taxonomy" id="1120918"/>
    <lineage>
        <taxon>Bacteria</taxon>
        <taxon>Bacillati</taxon>
        <taxon>Bacillota</taxon>
        <taxon>Clostridia</taxon>
        <taxon>Lachnospirales</taxon>
        <taxon>Lachnospiraceae</taxon>
        <taxon>Acetitomaculum</taxon>
    </lineage>
</organism>
<evidence type="ECO:0000256" key="3">
    <source>
        <dbReference type="ARBA" id="ARBA00022840"/>
    </source>
</evidence>
<evidence type="ECO:0000256" key="2">
    <source>
        <dbReference type="ARBA" id="ARBA00022741"/>
    </source>
</evidence>
<keyword evidence="2" id="KW-0547">Nucleotide-binding</keyword>
<reference evidence="5 6" key="1">
    <citation type="submission" date="2016-10" db="EMBL/GenBank/DDBJ databases">
        <authorList>
            <person name="de Groot N.N."/>
        </authorList>
    </citation>
    <scope>NUCLEOTIDE SEQUENCE [LARGE SCALE GENOMIC DNA]</scope>
    <source>
        <strain evidence="5 6">DSM 5522</strain>
    </source>
</reference>
<evidence type="ECO:0000313" key="6">
    <source>
        <dbReference type="Proteomes" id="UP000198838"/>
    </source>
</evidence>
<dbReference type="Proteomes" id="UP000198838">
    <property type="component" value="Unassembled WGS sequence"/>
</dbReference>
<dbReference type="InterPro" id="IPR017871">
    <property type="entry name" value="ABC_transporter-like_CS"/>
</dbReference>
<dbReference type="PROSITE" id="PS00211">
    <property type="entry name" value="ABC_TRANSPORTER_1"/>
    <property type="match status" value="1"/>
</dbReference>
<evidence type="ECO:0000256" key="1">
    <source>
        <dbReference type="ARBA" id="ARBA00022448"/>
    </source>
</evidence>
<dbReference type="EMBL" id="FOJY01000020">
    <property type="protein sequence ID" value="SFB32016.1"/>
    <property type="molecule type" value="Genomic_DNA"/>
</dbReference>
<dbReference type="AlphaFoldDB" id="A0A1I1A3T3"/>
<name>A0A1I1A3T3_9FIRM</name>
<keyword evidence="6" id="KW-1185">Reference proteome</keyword>
<accession>A0A1I1A3T3</accession>
<dbReference type="STRING" id="1120918.SAMN05216249_12022"/>
<keyword evidence="1" id="KW-0813">Transport</keyword>
<dbReference type="InterPro" id="IPR050166">
    <property type="entry name" value="ABC_transporter_ATP-bind"/>
</dbReference>
<evidence type="ECO:0000313" key="5">
    <source>
        <dbReference type="EMBL" id="SFB32016.1"/>
    </source>
</evidence>
<dbReference type="SUPFAM" id="SSF52540">
    <property type="entry name" value="P-loop containing nucleoside triphosphate hydrolases"/>
    <property type="match status" value="1"/>
</dbReference>
<keyword evidence="3 5" id="KW-0067">ATP-binding</keyword>
<dbReference type="InterPro" id="IPR003593">
    <property type="entry name" value="AAA+_ATPase"/>
</dbReference>
<dbReference type="Pfam" id="PF00005">
    <property type="entry name" value="ABC_tran"/>
    <property type="match status" value="1"/>
</dbReference>
<evidence type="ECO:0000259" key="4">
    <source>
        <dbReference type="PROSITE" id="PS50893"/>
    </source>
</evidence>
<sequence length="266" mass="29937">MSNEKVVIDNVSYSYKEDKKTQESLDAIKDVNFTVNEGEIVTIVGPSGCGKSTLLDIISGMLRPTKGEVKIDGNRVTGPGKDLGIVQQGYALFPWRTVLENIEFGLEIRQIPQKERREIAKKYIRKVGLGGYENKYPDSLSGGMKQRVSIARAMSYKPKLLIMDEPFAALDPRTREVMQNELLYLSRSEKPTILFVTHDVREAVLLSDKIVVMTGGPGSVKAIIDVKFPEERKIEDIVTLKEFDELEKKIRKLYGNPNEIPNDAVF</sequence>